<evidence type="ECO:0000313" key="2">
    <source>
        <dbReference type="EMBL" id="EJT81399.1"/>
    </source>
</evidence>
<proteinExistence type="predicted"/>
<feature type="transmembrane region" description="Helical" evidence="1">
    <location>
        <begin position="183"/>
        <end position="204"/>
    </location>
</feature>
<gene>
    <name evidence="3" type="primary">20341838</name>
    <name evidence="2" type="ORF">GGTG_01380</name>
</gene>
<evidence type="ECO:0000313" key="4">
    <source>
        <dbReference type="Proteomes" id="UP000006039"/>
    </source>
</evidence>
<accession>J3NJE8</accession>
<dbReference type="HOGENOM" id="CLU_090736_0_0_1"/>
<keyword evidence="1" id="KW-1133">Transmembrane helix</keyword>
<reference evidence="3" key="5">
    <citation type="submission" date="2018-04" db="UniProtKB">
        <authorList>
            <consortium name="EnsemblFungi"/>
        </authorList>
    </citation>
    <scope>IDENTIFICATION</scope>
    <source>
        <strain evidence="3">R3-111a-1</strain>
    </source>
</reference>
<feature type="transmembrane region" description="Helical" evidence="1">
    <location>
        <begin position="127"/>
        <end position="147"/>
    </location>
</feature>
<dbReference type="PANTHER" id="PTHR42069:SF1">
    <property type="entry name" value="MARVEL DOMAIN-CONTAINING PROTEIN"/>
    <property type="match status" value="1"/>
</dbReference>
<dbReference type="PANTHER" id="PTHR42069">
    <property type="entry name" value="HYPHAL ANASTAMOSIS-8 PROTEIN"/>
    <property type="match status" value="1"/>
</dbReference>
<dbReference type="RefSeq" id="XP_009217408.1">
    <property type="nucleotide sequence ID" value="XM_009219144.1"/>
</dbReference>
<keyword evidence="4" id="KW-1185">Reference proteome</keyword>
<feature type="transmembrane region" description="Helical" evidence="1">
    <location>
        <begin position="42"/>
        <end position="64"/>
    </location>
</feature>
<keyword evidence="1" id="KW-0812">Transmembrane</keyword>
<keyword evidence="1" id="KW-0472">Membrane</keyword>
<dbReference type="EMBL" id="GL385395">
    <property type="protein sequence ID" value="EJT81399.1"/>
    <property type="molecule type" value="Genomic_DNA"/>
</dbReference>
<sequence>MAPQQVKEKRPSASDFEVDSQDLHLQSKVRALQHVDGVRTGLTLLSLLMGIAVLGVSADTLHVYDATRVPQEMQGVLPLWPQAFNLRPTVALVVGAVFVVITNIVSIMCSRITIVRNRAMIHTSQSLAAPVVGLIAAIIAMIFFYAVNASNQEDTLISWTCRWQALSMMERPHFDTLCKESWAGLYLAILLIPVEASVLAAAVWQAKLEKYTSAYTYARDSRTPSPQPPRETA</sequence>
<organism evidence="2">
    <name type="scientific">Gaeumannomyces tritici (strain R3-111a-1)</name>
    <name type="common">Wheat and barley take-all root rot fungus</name>
    <name type="synonym">Gaeumannomyces graminis var. tritici</name>
    <dbReference type="NCBI Taxonomy" id="644352"/>
    <lineage>
        <taxon>Eukaryota</taxon>
        <taxon>Fungi</taxon>
        <taxon>Dikarya</taxon>
        <taxon>Ascomycota</taxon>
        <taxon>Pezizomycotina</taxon>
        <taxon>Sordariomycetes</taxon>
        <taxon>Sordariomycetidae</taxon>
        <taxon>Magnaporthales</taxon>
        <taxon>Magnaporthaceae</taxon>
        <taxon>Gaeumannomyces</taxon>
    </lineage>
</organism>
<evidence type="ECO:0000256" key="1">
    <source>
        <dbReference type="SAM" id="Phobius"/>
    </source>
</evidence>
<reference evidence="2" key="2">
    <citation type="submission" date="2010-07" db="EMBL/GenBank/DDBJ databases">
        <authorList>
            <consortium name="The Broad Institute Genome Sequencing Platform"/>
            <consortium name="Broad Institute Genome Sequencing Center for Infectious Disease"/>
            <person name="Ma L.-J."/>
            <person name="Dead R."/>
            <person name="Young S."/>
            <person name="Zeng Q."/>
            <person name="Koehrsen M."/>
            <person name="Alvarado L."/>
            <person name="Berlin A."/>
            <person name="Chapman S.B."/>
            <person name="Chen Z."/>
            <person name="Freedman E."/>
            <person name="Gellesch M."/>
            <person name="Goldberg J."/>
            <person name="Griggs A."/>
            <person name="Gujja S."/>
            <person name="Heilman E.R."/>
            <person name="Heiman D."/>
            <person name="Hepburn T."/>
            <person name="Howarth C."/>
            <person name="Jen D."/>
            <person name="Larson L."/>
            <person name="Mehta T."/>
            <person name="Neiman D."/>
            <person name="Pearson M."/>
            <person name="Roberts A."/>
            <person name="Saif S."/>
            <person name="Shea T."/>
            <person name="Shenoy N."/>
            <person name="Sisk P."/>
            <person name="Stolte C."/>
            <person name="Sykes S."/>
            <person name="Walk T."/>
            <person name="White J."/>
            <person name="Yandava C."/>
            <person name="Haas B."/>
            <person name="Nusbaum C."/>
            <person name="Birren B."/>
        </authorList>
    </citation>
    <scope>NUCLEOTIDE SEQUENCE</scope>
    <source>
        <strain evidence="2">R3-111a-1</strain>
    </source>
</reference>
<dbReference type="GeneID" id="20341838"/>
<reference evidence="3" key="4">
    <citation type="journal article" date="2015" name="G3 (Bethesda)">
        <title>Genome sequences of three phytopathogenic species of the Magnaporthaceae family of fungi.</title>
        <authorList>
            <person name="Okagaki L.H."/>
            <person name="Nunes C.C."/>
            <person name="Sailsbery J."/>
            <person name="Clay B."/>
            <person name="Brown D."/>
            <person name="John T."/>
            <person name="Oh Y."/>
            <person name="Young N."/>
            <person name="Fitzgerald M."/>
            <person name="Haas B.J."/>
            <person name="Zeng Q."/>
            <person name="Young S."/>
            <person name="Adiconis X."/>
            <person name="Fan L."/>
            <person name="Levin J.Z."/>
            <person name="Mitchell T.K."/>
            <person name="Okubara P.A."/>
            <person name="Farman M.L."/>
            <person name="Kohn L.M."/>
            <person name="Birren B."/>
            <person name="Ma L.-J."/>
            <person name="Dean R.A."/>
        </authorList>
    </citation>
    <scope>NUCLEOTIDE SEQUENCE</scope>
    <source>
        <strain evidence="3">R3-111a-1</strain>
    </source>
</reference>
<evidence type="ECO:0000313" key="3">
    <source>
        <dbReference type="EnsemblFungi" id="EJT81399"/>
    </source>
</evidence>
<dbReference type="Proteomes" id="UP000006039">
    <property type="component" value="Unassembled WGS sequence"/>
</dbReference>
<dbReference type="OrthoDB" id="3890746at2759"/>
<feature type="transmembrane region" description="Helical" evidence="1">
    <location>
        <begin position="84"/>
        <end position="106"/>
    </location>
</feature>
<name>J3NJE8_GAET3</name>
<dbReference type="EnsemblFungi" id="EJT81399">
    <property type="protein sequence ID" value="EJT81399"/>
    <property type="gene ID" value="GGTG_01380"/>
</dbReference>
<dbReference type="eggNOG" id="ENOG502SP43">
    <property type="taxonomic scope" value="Eukaryota"/>
</dbReference>
<dbReference type="VEuPathDB" id="FungiDB:GGTG_01380"/>
<reference evidence="4" key="1">
    <citation type="submission" date="2010-07" db="EMBL/GenBank/DDBJ databases">
        <title>The genome sequence of Gaeumannomyces graminis var. tritici strain R3-111a-1.</title>
        <authorList>
            <consortium name="The Broad Institute Genome Sequencing Platform"/>
            <person name="Ma L.-J."/>
            <person name="Dead R."/>
            <person name="Young S."/>
            <person name="Zeng Q."/>
            <person name="Koehrsen M."/>
            <person name="Alvarado L."/>
            <person name="Berlin A."/>
            <person name="Chapman S.B."/>
            <person name="Chen Z."/>
            <person name="Freedman E."/>
            <person name="Gellesch M."/>
            <person name="Goldberg J."/>
            <person name="Griggs A."/>
            <person name="Gujja S."/>
            <person name="Heilman E.R."/>
            <person name="Heiman D."/>
            <person name="Hepburn T."/>
            <person name="Howarth C."/>
            <person name="Jen D."/>
            <person name="Larson L."/>
            <person name="Mehta T."/>
            <person name="Neiman D."/>
            <person name="Pearson M."/>
            <person name="Roberts A."/>
            <person name="Saif S."/>
            <person name="Shea T."/>
            <person name="Shenoy N."/>
            <person name="Sisk P."/>
            <person name="Stolte C."/>
            <person name="Sykes S."/>
            <person name="Walk T."/>
            <person name="White J."/>
            <person name="Yandava C."/>
            <person name="Haas B."/>
            <person name="Nusbaum C."/>
            <person name="Birren B."/>
        </authorList>
    </citation>
    <scope>NUCLEOTIDE SEQUENCE [LARGE SCALE GENOMIC DNA]</scope>
    <source>
        <strain evidence="4">R3-111a-1</strain>
    </source>
</reference>
<dbReference type="AlphaFoldDB" id="J3NJE8"/>
<reference evidence="2" key="3">
    <citation type="submission" date="2010-09" db="EMBL/GenBank/DDBJ databases">
        <title>Annotation of Gaeumannomyces graminis var. tritici R3-111a-1.</title>
        <authorList>
            <consortium name="The Broad Institute Genome Sequencing Platform"/>
            <person name="Ma L.-J."/>
            <person name="Dead R."/>
            <person name="Young S.K."/>
            <person name="Zeng Q."/>
            <person name="Gargeya S."/>
            <person name="Fitzgerald M."/>
            <person name="Haas B."/>
            <person name="Abouelleil A."/>
            <person name="Alvarado L."/>
            <person name="Arachchi H.M."/>
            <person name="Berlin A."/>
            <person name="Brown A."/>
            <person name="Chapman S.B."/>
            <person name="Chen Z."/>
            <person name="Dunbar C."/>
            <person name="Freedman E."/>
            <person name="Gearin G."/>
            <person name="Gellesch M."/>
            <person name="Goldberg J."/>
            <person name="Griggs A."/>
            <person name="Gujja S."/>
            <person name="Heiman D."/>
            <person name="Howarth C."/>
            <person name="Larson L."/>
            <person name="Lui A."/>
            <person name="MacDonald P.J.P."/>
            <person name="Mehta T."/>
            <person name="Montmayeur A."/>
            <person name="Murphy C."/>
            <person name="Neiman D."/>
            <person name="Pearson M."/>
            <person name="Priest M."/>
            <person name="Roberts A."/>
            <person name="Saif S."/>
            <person name="Shea T."/>
            <person name="Shenoy N."/>
            <person name="Sisk P."/>
            <person name="Stolte C."/>
            <person name="Sykes S."/>
            <person name="Yandava C."/>
            <person name="Wortman J."/>
            <person name="Nusbaum C."/>
            <person name="Birren B."/>
        </authorList>
    </citation>
    <scope>NUCLEOTIDE SEQUENCE</scope>
    <source>
        <strain evidence="2">R3-111a-1</strain>
    </source>
</reference>
<protein>
    <submittedName>
        <fullName evidence="2 3">Uncharacterized protein</fullName>
    </submittedName>
</protein>